<reference evidence="2" key="2">
    <citation type="submission" date="2020-10" db="UniProtKB">
        <authorList>
            <consortium name="WormBaseParasite"/>
        </authorList>
    </citation>
    <scope>IDENTIFICATION</scope>
</reference>
<protein>
    <submittedName>
        <fullName evidence="2">Uncharacterized protein</fullName>
    </submittedName>
</protein>
<name>A0A7E4VW62_PANRE</name>
<evidence type="ECO:0000313" key="1">
    <source>
        <dbReference type="Proteomes" id="UP000492821"/>
    </source>
</evidence>
<accession>A0A7E4VW62</accession>
<dbReference type="AlphaFoldDB" id="A0A7E4VW62"/>
<reference evidence="1" key="1">
    <citation type="journal article" date="2013" name="Genetics">
        <title>The draft genome and transcriptome of Panagrellus redivivus are shaped by the harsh demands of a free-living lifestyle.</title>
        <authorList>
            <person name="Srinivasan J."/>
            <person name="Dillman A.R."/>
            <person name="Macchietto M.G."/>
            <person name="Heikkinen L."/>
            <person name="Lakso M."/>
            <person name="Fracchia K.M."/>
            <person name="Antoshechkin I."/>
            <person name="Mortazavi A."/>
            <person name="Wong G."/>
            <person name="Sternberg P.W."/>
        </authorList>
    </citation>
    <scope>NUCLEOTIDE SEQUENCE [LARGE SCALE GENOMIC DNA]</scope>
    <source>
        <strain evidence="1">MT8872</strain>
    </source>
</reference>
<dbReference type="WBParaSite" id="Pan_g3970.t1">
    <property type="protein sequence ID" value="Pan_g3970.t1"/>
    <property type="gene ID" value="Pan_g3970"/>
</dbReference>
<organism evidence="1 2">
    <name type="scientific">Panagrellus redivivus</name>
    <name type="common">Microworm</name>
    <dbReference type="NCBI Taxonomy" id="6233"/>
    <lineage>
        <taxon>Eukaryota</taxon>
        <taxon>Metazoa</taxon>
        <taxon>Ecdysozoa</taxon>
        <taxon>Nematoda</taxon>
        <taxon>Chromadorea</taxon>
        <taxon>Rhabditida</taxon>
        <taxon>Tylenchina</taxon>
        <taxon>Panagrolaimomorpha</taxon>
        <taxon>Panagrolaimoidea</taxon>
        <taxon>Panagrolaimidae</taxon>
        <taxon>Panagrellus</taxon>
    </lineage>
</organism>
<keyword evidence="1" id="KW-1185">Reference proteome</keyword>
<dbReference type="Proteomes" id="UP000492821">
    <property type="component" value="Unassembled WGS sequence"/>
</dbReference>
<sequence length="102" mass="11890">MPYPIEKLPYGFRRRLRELAIPAEAYAPQTAAPSYYGFQPIEEIGHPKDVSFEADKESNLNLRRRCSFDLKCLTDLPNCFVYRLIHELQFNHLMLSSNPESI</sequence>
<evidence type="ECO:0000313" key="2">
    <source>
        <dbReference type="WBParaSite" id="Pan_g3970.t1"/>
    </source>
</evidence>
<proteinExistence type="predicted"/>